<dbReference type="InterPro" id="IPR001138">
    <property type="entry name" value="Zn2Cys6_DnaBD"/>
</dbReference>
<evidence type="ECO:0000256" key="2">
    <source>
        <dbReference type="SAM" id="MobiDB-lite"/>
    </source>
</evidence>
<dbReference type="InterPro" id="IPR052783">
    <property type="entry name" value="Metabolic/Drug-Res_Regulator"/>
</dbReference>
<dbReference type="GO" id="GO:0000981">
    <property type="term" value="F:DNA-binding transcription factor activity, RNA polymerase II-specific"/>
    <property type="evidence" value="ECO:0007669"/>
    <property type="project" value="InterPro"/>
</dbReference>
<name>A0A3N2PKA1_SODAK</name>
<dbReference type="RefSeq" id="XP_028462552.1">
    <property type="nucleotide sequence ID" value="XM_028609619.1"/>
</dbReference>
<dbReference type="Gene3D" id="4.10.240.10">
    <property type="entry name" value="Zn(2)-C6 fungal-type DNA-binding domain"/>
    <property type="match status" value="1"/>
</dbReference>
<dbReference type="AlphaFoldDB" id="A0A3N2PKA1"/>
<dbReference type="GO" id="GO:0008270">
    <property type="term" value="F:zinc ion binding"/>
    <property type="evidence" value="ECO:0007669"/>
    <property type="project" value="InterPro"/>
</dbReference>
<dbReference type="OrthoDB" id="4151048at2759"/>
<dbReference type="GeneID" id="39578097"/>
<dbReference type="CDD" id="cd00067">
    <property type="entry name" value="GAL4"/>
    <property type="match status" value="1"/>
</dbReference>
<keyword evidence="1" id="KW-0539">Nucleus</keyword>
<sequence length="405" mass="44985">MDSGLPSPPMEEQKSQGSRKSSSSNSKSIKPHRHTSKRASPHSATVHHDQVAHGVSDGRHKRVWKACERCRMKKTKCDGEFPCKRCKDDGLVCTAGVRKKTEFKQLPRGYAEVLEHAQFALVATVHKLYAMVRSQQAWDLDEPELNDRGQPVVHDIAMKLGCIRPQFDADLPAHSVFPEDEAGMTALAHQLEEEEQQQQQQQQQQHQQHQQQPQHQQHPHQKEKERETETTESQSSCNLSDRASSTDMDHSEFETDYRKHVFFGGGGNDTAVTMSPRSFTGGCSDFDVDSVSSPSHVPAGMFRSQTSSAAAIPSSYGPHWTTTAAAAKPMTSPMNLAATQQFLQLQQSSDGLPDLDYLDLGLMAMESDEFGTIKPHMLSCPNPEALMGMGDPMIYSGFDPESIRL</sequence>
<dbReference type="SUPFAM" id="SSF57701">
    <property type="entry name" value="Zn2/Cys6 DNA-binding domain"/>
    <property type="match status" value="1"/>
</dbReference>
<protein>
    <recommendedName>
        <fullName evidence="3">Zn(2)-C6 fungal-type domain-containing protein</fullName>
    </recommendedName>
</protein>
<dbReference type="Pfam" id="PF00172">
    <property type="entry name" value="Zn_clus"/>
    <property type="match status" value="1"/>
</dbReference>
<feature type="compositionally biased region" description="Basic and acidic residues" evidence="2">
    <location>
        <begin position="220"/>
        <end position="229"/>
    </location>
</feature>
<feature type="domain" description="Zn(2)-C6 fungal-type" evidence="3">
    <location>
        <begin position="66"/>
        <end position="95"/>
    </location>
</feature>
<proteinExistence type="predicted"/>
<feature type="compositionally biased region" description="Basic residues" evidence="2">
    <location>
        <begin position="29"/>
        <end position="40"/>
    </location>
</feature>
<feature type="compositionally biased region" description="Low complexity" evidence="2">
    <location>
        <begin position="15"/>
        <end position="28"/>
    </location>
</feature>
<gene>
    <name evidence="4" type="ORF">SODALDRAFT_321405</name>
</gene>
<dbReference type="STRING" id="1314773.A0A3N2PKA1"/>
<dbReference type="PANTHER" id="PTHR47655:SF3">
    <property type="entry name" value="ZN(II)2CYS6 TRANSCRIPTION FACTOR (EUROFUNG)"/>
    <property type="match status" value="1"/>
</dbReference>
<evidence type="ECO:0000259" key="3">
    <source>
        <dbReference type="PROSITE" id="PS50048"/>
    </source>
</evidence>
<feature type="region of interest" description="Disordered" evidence="2">
    <location>
        <begin position="1"/>
        <end position="58"/>
    </location>
</feature>
<dbReference type="EMBL" id="ML119066">
    <property type="protein sequence ID" value="ROT34746.1"/>
    <property type="molecule type" value="Genomic_DNA"/>
</dbReference>
<evidence type="ECO:0000313" key="4">
    <source>
        <dbReference type="EMBL" id="ROT34746.1"/>
    </source>
</evidence>
<dbReference type="PROSITE" id="PS50048">
    <property type="entry name" value="ZN2_CY6_FUNGAL_2"/>
    <property type="match status" value="1"/>
</dbReference>
<dbReference type="SMART" id="SM00066">
    <property type="entry name" value="GAL4"/>
    <property type="match status" value="1"/>
</dbReference>
<evidence type="ECO:0000313" key="5">
    <source>
        <dbReference type="Proteomes" id="UP000272025"/>
    </source>
</evidence>
<accession>A0A3N2PKA1</accession>
<evidence type="ECO:0000256" key="1">
    <source>
        <dbReference type="ARBA" id="ARBA00023242"/>
    </source>
</evidence>
<reference evidence="4 5" key="1">
    <citation type="journal article" date="2018" name="Mol. Ecol.">
        <title>The obligate alkalophilic soda-lake fungus Sodiomyces alkalinus has shifted to a protein diet.</title>
        <authorList>
            <person name="Grum-Grzhimaylo A.A."/>
            <person name="Falkoski D.L."/>
            <person name="van den Heuvel J."/>
            <person name="Valero-Jimenez C.A."/>
            <person name="Min B."/>
            <person name="Choi I.G."/>
            <person name="Lipzen A."/>
            <person name="Daum C.G."/>
            <person name="Aanen D.K."/>
            <person name="Tsang A."/>
            <person name="Henrissat B."/>
            <person name="Bilanenko E.N."/>
            <person name="de Vries R.P."/>
            <person name="van Kan J.A.L."/>
            <person name="Grigoriev I.V."/>
            <person name="Debets A.J.M."/>
        </authorList>
    </citation>
    <scope>NUCLEOTIDE SEQUENCE [LARGE SCALE GENOMIC DNA]</scope>
    <source>
        <strain evidence="4 5">F11</strain>
    </source>
</reference>
<dbReference type="InterPro" id="IPR036864">
    <property type="entry name" value="Zn2-C6_fun-type_DNA-bd_sf"/>
</dbReference>
<organism evidence="4 5">
    <name type="scientific">Sodiomyces alkalinus (strain CBS 110278 / VKM F-3762 / F11)</name>
    <name type="common">Alkaliphilic filamentous fungus</name>
    <dbReference type="NCBI Taxonomy" id="1314773"/>
    <lineage>
        <taxon>Eukaryota</taxon>
        <taxon>Fungi</taxon>
        <taxon>Dikarya</taxon>
        <taxon>Ascomycota</taxon>
        <taxon>Pezizomycotina</taxon>
        <taxon>Sordariomycetes</taxon>
        <taxon>Hypocreomycetidae</taxon>
        <taxon>Glomerellales</taxon>
        <taxon>Plectosphaerellaceae</taxon>
        <taxon>Sodiomyces</taxon>
    </lineage>
</organism>
<feature type="region of interest" description="Disordered" evidence="2">
    <location>
        <begin position="191"/>
        <end position="252"/>
    </location>
</feature>
<dbReference type="PANTHER" id="PTHR47655">
    <property type="entry name" value="QUINIC ACID UTILIZATION ACTIVATOR"/>
    <property type="match status" value="1"/>
</dbReference>
<feature type="compositionally biased region" description="Low complexity" evidence="2">
    <location>
        <begin position="197"/>
        <end position="216"/>
    </location>
</feature>
<dbReference type="Proteomes" id="UP000272025">
    <property type="component" value="Unassembled WGS sequence"/>
</dbReference>
<dbReference type="PROSITE" id="PS00463">
    <property type="entry name" value="ZN2_CY6_FUNGAL_1"/>
    <property type="match status" value="1"/>
</dbReference>
<feature type="compositionally biased region" description="Polar residues" evidence="2">
    <location>
        <begin position="237"/>
        <end position="246"/>
    </location>
</feature>
<keyword evidence="5" id="KW-1185">Reference proteome</keyword>
<dbReference type="CDD" id="cd15486">
    <property type="entry name" value="ZIP_Sip4"/>
    <property type="match status" value="1"/>
</dbReference>